<feature type="region of interest" description="Disordered" evidence="1">
    <location>
        <begin position="117"/>
        <end position="137"/>
    </location>
</feature>
<protein>
    <submittedName>
        <fullName evidence="2">Uncharacterized protein</fullName>
    </submittedName>
</protein>
<feature type="region of interest" description="Disordered" evidence="1">
    <location>
        <begin position="1"/>
        <end position="77"/>
    </location>
</feature>
<evidence type="ECO:0000313" key="2">
    <source>
        <dbReference type="EMBL" id="KPM35024.1"/>
    </source>
</evidence>
<accession>A0A0P7B306</accession>
<evidence type="ECO:0000313" key="3">
    <source>
        <dbReference type="Proteomes" id="UP000050424"/>
    </source>
</evidence>
<feature type="compositionally biased region" description="Low complexity" evidence="1">
    <location>
        <begin position="7"/>
        <end position="62"/>
    </location>
</feature>
<feature type="compositionally biased region" description="Basic and acidic residues" evidence="1">
    <location>
        <begin position="182"/>
        <end position="195"/>
    </location>
</feature>
<feature type="compositionally biased region" description="Basic and acidic residues" evidence="1">
    <location>
        <begin position="65"/>
        <end position="75"/>
    </location>
</feature>
<organism evidence="2 3">
    <name type="scientific">Neonectria ditissima</name>
    <dbReference type="NCBI Taxonomy" id="78410"/>
    <lineage>
        <taxon>Eukaryota</taxon>
        <taxon>Fungi</taxon>
        <taxon>Dikarya</taxon>
        <taxon>Ascomycota</taxon>
        <taxon>Pezizomycotina</taxon>
        <taxon>Sordariomycetes</taxon>
        <taxon>Hypocreomycetidae</taxon>
        <taxon>Hypocreales</taxon>
        <taxon>Nectriaceae</taxon>
        <taxon>Neonectria</taxon>
    </lineage>
</organism>
<dbReference type="OrthoDB" id="5237337at2759"/>
<dbReference type="EMBL" id="LKCW01000281">
    <property type="protein sequence ID" value="KPM35024.1"/>
    <property type="molecule type" value="Genomic_DNA"/>
</dbReference>
<name>A0A0P7B306_9HYPO</name>
<proteinExistence type="predicted"/>
<reference evidence="2 3" key="1">
    <citation type="submission" date="2015-09" db="EMBL/GenBank/DDBJ databases">
        <title>Draft genome of a European isolate of the apple canker pathogen Neonectria ditissima.</title>
        <authorList>
            <person name="Gomez-Cortecero A."/>
            <person name="Harrison R.J."/>
            <person name="Armitage A.D."/>
        </authorList>
    </citation>
    <scope>NUCLEOTIDE SEQUENCE [LARGE SCALE GENOMIC DNA]</scope>
    <source>
        <strain evidence="2 3">R09/05</strain>
    </source>
</reference>
<dbReference type="AlphaFoldDB" id="A0A0P7B306"/>
<gene>
    <name evidence="2" type="ORF">AK830_g11551</name>
</gene>
<keyword evidence="3" id="KW-1185">Reference proteome</keyword>
<comment type="caution">
    <text evidence="2">The sequence shown here is derived from an EMBL/GenBank/DDBJ whole genome shotgun (WGS) entry which is preliminary data.</text>
</comment>
<evidence type="ECO:0000256" key="1">
    <source>
        <dbReference type="SAM" id="MobiDB-lite"/>
    </source>
</evidence>
<feature type="compositionally biased region" description="Basic residues" evidence="1">
    <location>
        <begin position="117"/>
        <end position="136"/>
    </location>
</feature>
<sequence length="229" mass="25916">MDRSRSYSRPSPSSTRRSPSPSTPRSTTTPRGRPVSSLSSSHHGSRSRSSSESSSRSPSRRSNQNHHEHHQDHQHHGLFKTSASLIAGIGLATVLAHKVWPKGVVHGDEDDWVSAPRAKHHHHHHHHHSSEHHHRRSVDAGRIVDHARSSHGRGDVLFVEEVGPFRRGDNNRRASLDPRAFERVEARPPRDERVRPAVLPYPETPYPGEKFYEPSRRRAPVPELIPVPR</sequence>
<dbReference type="STRING" id="78410.A0A0P7B306"/>
<dbReference type="Proteomes" id="UP000050424">
    <property type="component" value="Unassembled WGS sequence"/>
</dbReference>
<feature type="region of interest" description="Disordered" evidence="1">
    <location>
        <begin position="182"/>
        <end position="229"/>
    </location>
</feature>